<proteinExistence type="predicted"/>
<reference evidence="2 3" key="3">
    <citation type="submission" date="2020-02" db="EMBL/GenBank/DDBJ databases">
        <title>Newly sequenced genome of strain CSTR1 showed variability in Candidatus Kuenenia stuttgartiensis genomes.</title>
        <authorList>
            <person name="Ding C."/>
            <person name="Adrian L."/>
        </authorList>
    </citation>
    <scope>NUCLEOTIDE SEQUENCE [LARGE SCALE GENOMIC DNA]</scope>
    <source>
        <strain evidence="2 3">CSTR1</strain>
    </source>
</reference>
<gene>
    <name evidence="2" type="ORF">KsCSTR_34940</name>
    <name evidence="1" type="ORF">kuste2570</name>
</gene>
<evidence type="ECO:0000313" key="2">
    <source>
        <dbReference type="EMBL" id="QII12873.1"/>
    </source>
</evidence>
<reference evidence="1" key="2">
    <citation type="submission" date="2006-01" db="EMBL/GenBank/DDBJ databases">
        <authorList>
            <person name="Genoscope"/>
        </authorList>
    </citation>
    <scope>NUCLEOTIDE SEQUENCE</scope>
</reference>
<evidence type="ECO:0000313" key="1">
    <source>
        <dbReference type="EMBL" id="CAJ73318.1"/>
    </source>
</evidence>
<evidence type="ECO:0000313" key="3">
    <source>
        <dbReference type="Proteomes" id="UP000501926"/>
    </source>
</evidence>
<dbReference type="AlphaFoldDB" id="Q1Q6W5"/>
<accession>Q1Q6W5</accession>
<protein>
    <submittedName>
        <fullName evidence="1">Uncharacterized protein</fullName>
    </submittedName>
</protein>
<dbReference type="EMBL" id="CP049055">
    <property type="protein sequence ID" value="QII12873.1"/>
    <property type="molecule type" value="Genomic_DNA"/>
</dbReference>
<sequence>MQLVTHFKYLSPLNSWRGLWPQPNSKYEYRNTKQIQMTKNPMLQTLRNPHLINALRLCILKNEHKKQEVDG</sequence>
<name>Q1Q6W5_KUEST</name>
<organism evidence="1">
    <name type="scientific">Kuenenia stuttgartiensis</name>
    <dbReference type="NCBI Taxonomy" id="174633"/>
    <lineage>
        <taxon>Bacteria</taxon>
        <taxon>Pseudomonadati</taxon>
        <taxon>Planctomycetota</taxon>
        <taxon>Candidatus Brocadiia</taxon>
        <taxon>Candidatus Brocadiales</taxon>
        <taxon>Candidatus Brocadiaceae</taxon>
        <taxon>Candidatus Kuenenia</taxon>
    </lineage>
</organism>
<reference evidence="1" key="1">
    <citation type="journal article" date="2006" name="Nature">
        <title>Deciphering the evolution and metabolism of an anammox bacterium from a community genome.</title>
        <authorList>
            <person name="Strous M."/>
            <person name="Pelletier E."/>
            <person name="Mangenot S."/>
            <person name="Rattei T."/>
            <person name="Lehner A."/>
            <person name="Taylor M.W."/>
            <person name="Horn M."/>
            <person name="Daims H."/>
            <person name="Bartol-Mavel D."/>
            <person name="Wincker P."/>
            <person name="Barbe V."/>
            <person name="Fonknechten N."/>
            <person name="Vallenet D."/>
            <person name="Segurens B."/>
            <person name="Schenowitz-Truong C."/>
            <person name="Medigue C."/>
            <person name="Collingro A."/>
            <person name="Snel B."/>
            <person name="Dutilh B.E."/>
            <person name="OpDenCamp H.J.M."/>
            <person name="vanDerDrift C."/>
            <person name="Cirpus I."/>
            <person name="vanDePas-Schoonen K.T."/>
            <person name="Harhangi H.R."/>
            <person name="vanNiftrik L."/>
            <person name="Schmid M."/>
            <person name="Keltjens J."/>
            <person name="vanDeVossenberg J."/>
            <person name="Kartal B."/>
            <person name="Meier H."/>
            <person name="Frishman D."/>
            <person name="Huynen M.A."/>
            <person name="Mewes H."/>
            <person name="Weissenbach J."/>
            <person name="Jetten M.S.M."/>
            <person name="Wagner M."/>
            <person name="LePaslier D."/>
        </authorList>
    </citation>
    <scope>NUCLEOTIDE SEQUENCE</scope>
</reference>
<dbReference type="Proteomes" id="UP000501926">
    <property type="component" value="Chromosome"/>
</dbReference>
<dbReference type="EMBL" id="CT573071">
    <property type="protein sequence ID" value="CAJ73318.1"/>
    <property type="molecule type" value="Genomic_DNA"/>
</dbReference>